<comment type="similarity">
    <text evidence="1 7">Belongs to the CcmH/CycL/Ccl2/NrfF family.</text>
</comment>
<evidence type="ECO:0000256" key="6">
    <source>
        <dbReference type="ARBA" id="ARBA00023004"/>
    </source>
</evidence>
<accession>A0ABT1UD03</accession>
<dbReference type="Pfam" id="PF03918">
    <property type="entry name" value="CcmH"/>
    <property type="match status" value="1"/>
</dbReference>
<dbReference type="RefSeq" id="WP_256609480.1">
    <property type="nucleotide sequence ID" value="NZ_JANIBM010000002.1"/>
</dbReference>
<evidence type="ECO:0000256" key="5">
    <source>
        <dbReference type="ARBA" id="ARBA00022748"/>
    </source>
</evidence>
<keyword evidence="4 7" id="KW-0732">Signal</keyword>
<evidence type="ECO:0000256" key="4">
    <source>
        <dbReference type="ARBA" id="ARBA00022729"/>
    </source>
</evidence>
<dbReference type="PANTHER" id="PTHR47870">
    <property type="entry name" value="CYTOCHROME C-TYPE BIOGENESIS PROTEIN CCMH"/>
    <property type="match status" value="1"/>
</dbReference>
<dbReference type="InterPro" id="IPR038297">
    <property type="entry name" value="CcmH/CycL/NrfF/Ccl2_sf"/>
</dbReference>
<keyword evidence="7" id="KW-0812">Transmembrane</keyword>
<dbReference type="Gene3D" id="1.10.8.640">
    <property type="entry name" value="Cytochrome C biogenesis protein"/>
    <property type="match status" value="1"/>
</dbReference>
<name>A0ABT1UD03_9GAMM</name>
<keyword evidence="10" id="KW-1185">Reference proteome</keyword>
<feature type="transmembrane region" description="Helical" evidence="7">
    <location>
        <begin position="103"/>
        <end position="123"/>
    </location>
</feature>
<proteinExistence type="inferred from homology"/>
<dbReference type="Proteomes" id="UP001524569">
    <property type="component" value="Unassembled WGS sequence"/>
</dbReference>
<keyword evidence="2 7" id="KW-0349">Heme</keyword>
<reference evidence="9 10" key="1">
    <citation type="submission" date="2022-07" db="EMBL/GenBank/DDBJ databases">
        <title>Methylomonas rivi sp. nov., Methylomonas rosea sp. nov., Methylomonas aureus sp. nov. and Methylomonas subterranea sp. nov., four novel methanotrophs isolated from a freshwater creek and the deep terrestrial subsurface.</title>
        <authorList>
            <person name="Abin C."/>
            <person name="Sankaranarayanan K."/>
            <person name="Garner C."/>
            <person name="Sindelar R."/>
            <person name="Kotary K."/>
            <person name="Garner R."/>
            <person name="Barclay S."/>
            <person name="Lawson P."/>
            <person name="Krumholz L."/>
        </authorList>
    </citation>
    <scope>NUCLEOTIDE SEQUENCE [LARGE SCALE GENOMIC DNA]</scope>
    <source>
        <strain evidence="9 10">SURF-1</strain>
    </source>
</reference>
<keyword evidence="6 7" id="KW-0408">Iron</keyword>
<evidence type="ECO:0000256" key="7">
    <source>
        <dbReference type="RuleBase" id="RU364112"/>
    </source>
</evidence>
<keyword evidence="7" id="KW-1133">Transmembrane helix</keyword>
<keyword evidence="7" id="KW-0472">Membrane</keyword>
<dbReference type="CDD" id="cd16378">
    <property type="entry name" value="CcmH_N"/>
    <property type="match status" value="1"/>
</dbReference>
<organism evidence="9 10">
    <name type="scientific">Methylomonas aurea</name>
    <dbReference type="NCBI Taxonomy" id="2952224"/>
    <lineage>
        <taxon>Bacteria</taxon>
        <taxon>Pseudomonadati</taxon>
        <taxon>Pseudomonadota</taxon>
        <taxon>Gammaproteobacteria</taxon>
        <taxon>Methylococcales</taxon>
        <taxon>Methylococcaceae</taxon>
        <taxon>Methylomonas</taxon>
    </lineage>
</organism>
<sequence>MKYWFILMLLSLHLVQARAEIEYRDFKQPEQEQAYQSLINELRCLVCQNQTIADSNADLAKDLRRQVYEMLQQGKSRQDVVNFMTERYGDFVMYKPAFKLKTFLLWLGPVLFLFVGLAVVWTLRAKGASADKELSAAEREKLKKILEQGDDA</sequence>
<evidence type="ECO:0000313" key="9">
    <source>
        <dbReference type="EMBL" id="MCQ8180104.1"/>
    </source>
</evidence>
<evidence type="ECO:0000256" key="1">
    <source>
        <dbReference type="ARBA" id="ARBA00010342"/>
    </source>
</evidence>
<comment type="function">
    <text evidence="7">Possible subunit of a heme lyase.</text>
</comment>
<dbReference type="EMBL" id="JANIBM010000002">
    <property type="protein sequence ID" value="MCQ8180104.1"/>
    <property type="molecule type" value="Genomic_DNA"/>
</dbReference>
<keyword evidence="3 7" id="KW-0479">Metal-binding</keyword>
<comment type="caution">
    <text evidence="9">The sequence shown here is derived from an EMBL/GenBank/DDBJ whole genome shotgun (WGS) entry which is preliminary data.</text>
</comment>
<dbReference type="PANTHER" id="PTHR47870:SF1">
    <property type="entry name" value="CYTOCHROME C-TYPE BIOGENESIS PROTEIN CCMH"/>
    <property type="match status" value="1"/>
</dbReference>
<protein>
    <recommendedName>
        <fullName evidence="7">Cytochrome c-type biogenesis protein</fullName>
    </recommendedName>
</protein>
<evidence type="ECO:0000256" key="3">
    <source>
        <dbReference type="ARBA" id="ARBA00022723"/>
    </source>
</evidence>
<keyword evidence="5" id="KW-0201">Cytochrome c-type biogenesis</keyword>
<dbReference type="InterPro" id="IPR051263">
    <property type="entry name" value="C-type_cytochrome_biogenesis"/>
</dbReference>
<evidence type="ECO:0000259" key="8">
    <source>
        <dbReference type="Pfam" id="PF03918"/>
    </source>
</evidence>
<dbReference type="InterPro" id="IPR005616">
    <property type="entry name" value="CcmH/CycL/Ccl2/NrfF_N"/>
</dbReference>
<feature type="signal peptide" evidence="7">
    <location>
        <begin position="1"/>
        <end position="19"/>
    </location>
</feature>
<gene>
    <name evidence="9" type="ORF">NP603_03190</name>
</gene>
<evidence type="ECO:0000256" key="2">
    <source>
        <dbReference type="ARBA" id="ARBA00022617"/>
    </source>
</evidence>
<evidence type="ECO:0000313" key="10">
    <source>
        <dbReference type="Proteomes" id="UP001524569"/>
    </source>
</evidence>
<feature type="domain" description="CcmH/CycL/Ccl2/NrfF N-terminal" evidence="8">
    <location>
        <begin position="8"/>
        <end position="146"/>
    </location>
</feature>
<feature type="chain" id="PRO_5044985314" description="Cytochrome c-type biogenesis protein" evidence="7">
    <location>
        <begin position="20"/>
        <end position="152"/>
    </location>
</feature>